<comment type="caution">
    <text evidence="1">The sequence shown here is derived from an EMBL/GenBank/DDBJ whole genome shotgun (WGS) entry which is preliminary data.</text>
</comment>
<organism evidence="1 2">
    <name type="scientific">Riccia fluitans</name>
    <dbReference type="NCBI Taxonomy" id="41844"/>
    <lineage>
        <taxon>Eukaryota</taxon>
        <taxon>Viridiplantae</taxon>
        <taxon>Streptophyta</taxon>
        <taxon>Embryophyta</taxon>
        <taxon>Marchantiophyta</taxon>
        <taxon>Marchantiopsida</taxon>
        <taxon>Marchantiidae</taxon>
        <taxon>Marchantiales</taxon>
        <taxon>Ricciaceae</taxon>
        <taxon>Riccia</taxon>
    </lineage>
</organism>
<reference evidence="1 2" key="1">
    <citation type="submission" date="2024-09" db="EMBL/GenBank/DDBJ databases">
        <title>Chromosome-scale assembly of Riccia fluitans.</title>
        <authorList>
            <person name="Paukszto L."/>
            <person name="Sawicki J."/>
            <person name="Karawczyk K."/>
            <person name="Piernik-Szablinska J."/>
            <person name="Szczecinska M."/>
            <person name="Mazdziarz M."/>
        </authorList>
    </citation>
    <scope>NUCLEOTIDE SEQUENCE [LARGE SCALE GENOMIC DNA]</scope>
    <source>
        <strain evidence="1">Rf_01</strain>
        <tissue evidence="1">Aerial parts of the thallus</tissue>
    </source>
</reference>
<keyword evidence="2" id="KW-1185">Reference proteome</keyword>
<protein>
    <submittedName>
        <fullName evidence="1">Uncharacterized protein</fullName>
    </submittedName>
</protein>
<name>A0ABD1ZIZ5_9MARC</name>
<evidence type="ECO:0000313" key="1">
    <source>
        <dbReference type="EMBL" id="KAL2651421.1"/>
    </source>
</evidence>
<gene>
    <name evidence="1" type="ORF">R1flu_019549</name>
</gene>
<dbReference type="EMBL" id="JBHFFA010000001">
    <property type="protein sequence ID" value="KAL2651421.1"/>
    <property type="molecule type" value="Genomic_DNA"/>
</dbReference>
<proteinExistence type="predicted"/>
<accession>A0ABD1ZIZ5</accession>
<dbReference type="Proteomes" id="UP001605036">
    <property type="component" value="Unassembled WGS sequence"/>
</dbReference>
<sequence length="92" mass="10764">MTLVAYGDFHHFTYQEEAVSVILGTLRLVEFVFEDRRYRAKSCSVDGVGWIIECEERGKQKRDRARSENHSFWIALSLVESLQMYVLKTSDD</sequence>
<evidence type="ECO:0000313" key="2">
    <source>
        <dbReference type="Proteomes" id="UP001605036"/>
    </source>
</evidence>
<dbReference type="AlphaFoldDB" id="A0ABD1ZIZ5"/>